<dbReference type="WBParaSite" id="Gr19_v10_g3999.t1">
    <property type="protein sequence ID" value="Gr19_v10_g3999.t1"/>
    <property type="gene ID" value="Gr19_v10_g3999"/>
</dbReference>
<evidence type="ECO:0000313" key="1">
    <source>
        <dbReference type="Proteomes" id="UP000887572"/>
    </source>
</evidence>
<accession>A0A914HT74</accession>
<reference evidence="2" key="1">
    <citation type="submission" date="2022-11" db="UniProtKB">
        <authorList>
            <consortium name="WormBaseParasite"/>
        </authorList>
    </citation>
    <scope>IDENTIFICATION</scope>
</reference>
<evidence type="ECO:0000313" key="2">
    <source>
        <dbReference type="WBParaSite" id="Gr19_v10_g3999.t1"/>
    </source>
</evidence>
<protein>
    <submittedName>
        <fullName evidence="2">Transposase</fullName>
    </submittedName>
</protein>
<keyword evidence="1" id="KW-1185">Reference proteome</keyword>
<dbReference type="Proteomes" id="UP000887572">
    <property type="component" value="Unplaced"/>
</dbReference>
<name>A0A914HT74_GLORO</name>
<organism evidence="1 2">
    <name type="scientific">Globodera rostochiensis</name>
    <name type="common">Golden nematode worm</name>
    <name type="synonym">Heterodera rostochiensis</name>
    <dbReference type="NCBI Taxonomy" id="31243"/>
    <lineage>
        <taxon>Eukaryota</taxon>
        <taxon>Metazoa</taxon>
        <taxon>Ecdysozoa</taxon>
        <taxon>Nematoda</taxon>
        <taxon>Chromadorea</taxon>
        <taxon>Rhabditida</taxon>
        <taxon>Tylenchina</taxon>
        <taxon>Tylenchomorpha</taxon>
        <taxon>Tylenchoidea</taxon>
        <taxon>Heteroderidae</taxon>
        <taxon>Heteroderinae</taxon>
        <taxon>Globodera</taxon>
    </lineage>
</organism>
<proteinExistence type="predicted"/>
<sequence length="239" mass="27940">MKAELMRDGLKNTYGHEIDETVAKELGLGFRTIFNWKSKLGQTTPNHKYLHNKTAAKELGLSFTTIYAWKSDLGQTSKHKNSHSKQKELMKLYYEIKNTNPKISNENIAKMLKIGTNTLYTWKRGFKRQQMHPNSVDGHSVEENAAANTQLLDSNGQTQSYGQNFEKPFAIFPRRLRRWRTFFFLIDELRVCDRDIFCEFNKRLMRRRHAKDTKHFTIGKVNLANPNQNINTPTANKRN</sequence>
<dbReference type="AlphaFoldDB" id="A0A914HT74"/>